<dbReference type="Proteomes" id="UP001370758">
    <property type="component" value="Unassembled WGS sequence"/>
</dbReference>
<organism evidence="2 3">
    <name type="scientific">Arthrobotrys musiformis</name>
    <dbReference type="NCBI Taxonomy" id="47236"/>
    <lineage>
        <taxon>Eukaryota</taxon>
        <taxon>Fungi</taxon>
        <taxon>Dikarya</taxon>
        <taxon>Ascomycota</taxon>
        <taxon>Pezizomycotina</taxon>
        <taxon>Orbiliomycetes</taxon>
        <taxon>Orbiliales</taxon>
        <taxon>Orbiliaceae</taxon>
        <taxon>Arthrobotrys</taxon>
    </lineage>
</organism>
<sequence length="87" mass="9976">MRSTSADQADTRPGPDGLTRGIEMTRSLKWDYLDEMTVYAYSNKTPPVLRPMAYNLHGESVRRFLNSALSLLEHWKFNAVLRDVVFA</sequence>
<dbReference type="EMBL" id="JAVHJL010000008">
    <property type="protein sequence ID" value="KAK6499089.1"/>
    <property type="molecule type" value="Genomic_DNA"/>
</dbReference>
<gene>
    <name evidence="2" type="ORF">TWF481_011658</name>
</gene>
<evidence type="ECO:0000313" key="2">
    <source>
        <dbReference type="EMBL" id="KAK6499089.1"/>
    </source>
</evidence>
<accession>A0AAV9W4Z4</accession>
<proteinExistence type="predicted"/>
<comment type="caution">
    <text evidence="2">The sequence shown here is derived from an EMBL/GenBank/DDBJ whole genome shotgun (WGS) entry which is preliminary data.</text>
</comment>
<evidence type="ECO:0000256" key="1">
    <source>
        <dbReference type="SAM" id="MobiDB-lite"/>
    </source>
</evidence>
<keyword evidence="3" id="KW-1185">Reference proteome</keyword>
<name>A0AAV9W4Z4_9PEZI</name>
<reference evidence="2 3" key="1">
    <citation type="submission" date="2023-08" db="EMBL/GenBank/DDBJ databases">
        <authorList>
            <person name="Palmer J.M."/>
        </authorList>
    </citation>
    <scope>NUCLEOTIDE SEQUENCE [LARGE SCALE GENOMIC DNA]</scope>
    <source>
        <strain evidence="2 3">TWF481</strain>
    </source>
</reference>
<evidence type="ECO:0000313" key="3">
    <source>
        <dbReference type="Proteomes" id="UP001370758"/>
    </source>
</evidence>
<feature type="region of interest" description="Disordered" evidence="1">
    <location>
        <begin position="1"/>
        <end position="21"/>
    </location>
</feature>
<protein>
    <submittedName>
        <fullName evidence="2">Uncharacterized protein</fullName>
    </submittedName>
</protein>
<dbReference type="AlphaFoldDB" id="A0AAV9W4Z4"/>